<dbReference type="EMBL" id="VNIB01000001">
    <property type="protein sequence ID" value="TYP00127.1"/>
    <property type="molecule type" value="Genomic_DNA"/>
</dbReference>
<sequence length="569" mass="62249">MSLVGNLEDLGLGDILQIVSLSRKSGVLRLRSHDREGTIVFFNGQVIRATSSQHRENLGHLLLQRGMVDADTLRQALTLQKRMADPPRLGVILAEHFQVDSELVEQAVKEQIEKVVYSFFSWNEGTFAFELCEPEEMTDAQAPLAYMLDKGLNPQWLAMEGSRILDERRHRGEDLEDVAAAEVADIDGLLGELAEEDTESSPVVEAAVGDAAARAEIPGTQLLLVDDDSLTRNLLAGELDRQGFRVETFADGRPFLEALEATRQRGGNPVLVIDLIMPRMDGSGILGGLELAEKIAAGGDVSSVLILTDHANPDAEKMLRNKGVPAVLRKPKKDELQSASGLDRLRELAEEIVLFTGKSPAGPAKSQHGLVDFGHELLEELGESPASRPEKREESPGLRLLKGMLQELNNPSLGGGIILLVLRFASELMNRAVIFLVRGDAIVGLGQFGLDNGVEAADQKVCRMRIPLDQPSVLTRALREMVPIKTAPGGEHWDRYLQDQLGGEAPQEIFLGPILSEGRAVALLYGDNLPERRPIGDTETLEIFLSQAGLAMEKALLERRLKMKESGEF</sequence>
<dbReference type="OrthoDB" id="9812510at2"/>
<dbReference type="AlphaFoldDB" id="A0A5D3WPJ5"/>
<dbReference type="InterPro" id="IPR001789">
    <property type="entry name" value="Sig_transdc_resp-reg_receiver"/>
</dbReference>
<dbReference type="GO" id="GO:0000160">
    <property type="term" value="P:phosphorelay signal transduction system"/>
    <property type="evidence" value="ECO:0007669"/>
    <property type="project" value="InterPro"/>
</dbReference>
<dbReference type="SMART" id="SM00448">
    <property type="entry name" value="REC"/>
    <property type="match status" value="1"/>
</dbReference>
<dbReference type="PANTHER" id="PTHR36304:SF4">
    <property type="entry name" value="DUF4388 DOMAIN-CONTAINING PROTEIN"/>
    <property type="match status" value="1"/>
</dbReference>
<dbReference type="Gene3D" id="3.40.50.2300">
    <property type="match status" value="1"/>
</dbReference>
<dbReference type="InterPro" id="IPR011006">
    <property type="entry name" value="CheY-like_superfamily"/>
</dbReference>
<dbReference type="RefSeq" id="WP_148894315.1">
    <property type="nucleotide sequence ID" value="NZ_VNIB01000001.1"/>
</dbReference>
<dbReference type="Gene3D" id="3.30.450.40">
    <property type="match status" value="1"/>
</dbReference>
<proteinExistence type="predicted"/>
<dbReference type="Proteomes" id="UP000324159">
    <property type="component" value="Unassembled WGS sequence"/>
</dbReference>
<accession>A0A5D3WPJ5</accession>
<organism evidence="3 4">
    <name type="scientific">Geothermobacter ehrlichii</name>
    <dbReference type="NCBI Taxonomy" id="213224"/>
    <lineage>
        <taxon>Bacteria</taxon>
        <taxon>Pseudomonadati</taxon>
        <taxon>Thermodesulfobacteriota</taxon>
        <taxon>Desulfuromonadia</taxon>
        <taxon>Desulfuromonadales</taxon>
        <taxon>Geothermobacteraceae</taxon>
        <taxon>Geothermobacter</taxon>
    </lineage>
</organism>
<dbReference type="Pfam" id="PF14332">
    <property type="entry name" value="DUF4388"/>
    <property type="match status" value="2"/>
</dbReference>
<feature type="modified residue" description="4-aspartylphosphate" evidence="1">
    <location>
        <position position="274"/>
    </location>
</feature>
<evidence type="ECO:0000259" key="2">
    <source>
        <dbReference type="PROSITE" id="PS50110"/>
    </source>
</evidence>
<dbReference type="PANTHER" id="PTHR36304">
    <property type="entry name" value="DOMAIN GTPASE-ACTIVATING PROTEIN, PUTATIVE-RELATED-RELATED"/>
    <property type="match status" value="1"/>
</dbReference>
<dbReference type="SUPFAM" id="SSF55781">
    <property type="entry name" value="GAF domain-like"/>
    <property type="match status" value="1"/>
</dbReference>
<keyword evidence="1" id="KW-0597">Phosphoprotein</keyword>
<protein>
    <submittedName>
        <fullName evidence="3">Response regulator receiver domain-containing protein</fullName>
    </submittedName>
</protein>
<dbReference type="SUPFAM" id="SSF52172">
    <property type="entry name" value="CheY-like"/>
    <property type="match status" value="1"/>
</dbReference>
<dbReference type="InterPro" id="IPR037257">
    <property type="entry name" value="T2SS_E_N_sf"/>
</dbReference>
<gene>
    <name evidence="3" type="ORF">EDC39_101287</name>
</gene>
<dbReference type="SUPFAM" id="SSF160246">
    <property type="entry name" value="EspE N-terminal domain-like"/>
    <property type="match status" value="1"/>
</dbReference>
<dbReference type="InterPro" id="IPR029016">
    <property type="entry name" value="GAF-like_dom_sf"/>
</dbReference>
<evidence type="ECO:0000256" key="1">
    <source>
        <dbReference type="PROSITE-ProRule" id="PRU00169"/>
    </source>
</evidence>
<dbReference type="Pfam" id="PF00072">
    <property type="entry name" value="Response_reg"/>
    <property type="match status" value="1"/>
</dbReference>
<dbReference type="InterPro" id="IPR025497">
    <property type="entry name" value="PatA-like_N"/>
</dbReference>
<evidence type="ECO:0000313" key="4">
    <source>
        <dbReference type="Proteomes" id="UP000324159"/>
    </source>
</evidence>
<dbReference type="PROSITE" id="PS50110">
    <property type="entry name" value="RESPONSE_REGULATORY"/>
    <property type="match status" value="1"/>
</dbReference>
<comment type="caution">
    <text evidence="3">The sequence shown here is derived from an EMBL/GenBank/DDBJ whole genome shotgun (WGS) entry which is preliminary data.</text>
</comment>
<dbReference type="CDD" id="cd00156">
    <property type="entry name" value="REC"/>
    <property type="match status" value="1"/>
</dbReference>
<evidence type="ECO:0000313" key="3">
    <source>
        <dbReference type="EMBL" id="TYP00127.1"/>
    </source>
</evidence>
<feature type="domain" description="Response regulatory" evidence="2">
    <location>
        <begin position="221"/>
        <end position="345"/>
    </location>
</feature>
<keyword evidence="4" id="KW-1185">Reference proteome</keyword>
<reference evidence="3 4" key="1">
    <citation type="submission" date="2019-07" db="EMBL/GenBank/DDBJ databases">
        <title>Genomic Encyclopedia of Type Strains, Phase IV (KMG-IV): sequencing the most valuable type-strain genomes for metagenomic binning, comparative biology and taxonomic classification.</title>
        <authorList>
            <person name="Goeker M."/>
        </authorList>
    </citation>
    <scope>NUCLEOTIDE SEQUENCE [LARGE SCALE GENOMIC DNA]</scope>
    <source>
        <strain evidence="3 4">SS015</strain>
    </source>
</reference>
<name>A0A5D3WPJ5_9BACT</name>